<dbReference type="Proteomes" id="UP000263040">
    <property type="component" value="Chromosome"/>
</dbReference>
<gene>
    <name evidence="2" type="ORF">ASUIS_1509</name>
</gene>
<evidence type="ECO:0000313" key="2">
    <source>
        <dbReference type="EMBL" id="AXX89990.1"/>
    </source>
</evidence>
<accession>A0AAD0SS58</accession>
<reference evidence="2 3" key="1">
    <citation type="submission" date="2018-08" db="EMBL/GenBank/DDBJ databases">
        <title>Complete genome of the Arcobacter suis type strain LMG 26152.</title>
        <authorList>
            <person name="Miller W.G."/>
            <person name="Yee E."/>
            <person name="Bono J.L."/>
        </authorList>
    </citation>
    <scope>NUCLEOTIDE SEQUENCE [LARGE SCALE GENOMIC DNA]</scope>
    <source>
        <strain evidence="2 3">CECT 7833</strain>
    </source>
</reference>
<evidence type="ECO:0000313" key="3">
    <source>
        <dbReference type="Proteomes" id="UP000263040"/>
    </source>
</evidence>
<evidence type="ECO:0000259" key="1">
    <source>
        <dbReference type="Pfam" id="PF00561"/>
    </source>
</evidence>
<proteinExistence type="predicted"/>
<keyword evidence="3" id="KW-1185">Reference proteome</keyword>
<keyword evidence="2" id="KW-0378">Hydrolase</keyword>
<organism evidence="2 3">
    <name type="scientific">Arcobacter suis CECT 7833</name>
    <dbReference type="NCBI Taxonomy" id="663365"/>
    <lineage>
        <taxon>Bacteria</taxon>
        <taxon>Pseudomonadati</taxon>
        <taxon>Campylobacterota</taxon>
        <taxon>Epsilonproteobacteria</taxon>
        <taxon>Campylobacterales</taxon>
        <taxon>Arcobacteraceae</taxon>
        <taxon>Arcobacter</taxon>
    </lineage>
</organism>
<dbReference type="InterPro" id="IPR050471">
    <property type="entry name" value="AB_hydrolase"/>
</dbReference>
<dbReference type="AlphaFoldDB" id="A0AAD0SS58"/>
<dbReference type="SUPFAM" id="SSF53474">
    <property type="entry name" value="alpha/beta-Hydrolases"/>
    <property type="match status" value="1"/>
</dbReference>
<dbReference type="GO" id="GO:0046503">
    <property type="term" value="P:glycerolipid catabolic process"/>
    <property type="evidence" value="ECO:0007669"/>
    <property type="project" value="TreeGrafter"/>
</dbReference>
<sequence>MFTHKNNTYLQIDTAKIYYEELGDKSKDVLLFLHGGLGTIEDLGEIAKDFINDYRIIGIDSRGHGASTLGKNKLSYELIENDIYAILDYLNIKKVSIIGFSDGGIVGLRMASSNKIKVEKLVSIASSWNLDEQQKDIYKSLTAEEMKNIFSKEYDLYQKLNSEANFELLSKGLIKMWIDESSSGYPNENVKNISAKTLLIRGDNDFLTSLNSFEVLQSKLSECSILNIPFAEHEVYKEEKEIVVSYIKRFF</sequence>
<dbReference type="PANTHER" id="PTHR43433:SF5">
    <property type="entry name" value="AB HYDROLASE-1 DOMAIN-CONTAINING PROTEIN"/>
    <property type="match status" value="1"/>
</dbReference>
<protein>
    <submittedName>
        <fullName evidence="2">Alpha/beta hydrolase family protein</fullName>
    </submittedName>
</protein>
<dbReference type="EMBL" id="CP032100">
    <property type="protein sequence ID" value="AXX89990.1"/>
    <property type="molecule type" value="Genomic_DNA"/>
</dbReference>
<dbReference type="GO" id="GO:0004806">
    <property type="term" value="F:triacylglycerol lipase activity"/>
    <property type="evidence" value="ECO:0007669"/>
    <property type="project" value="TreeGrafter"/>
</dbReference>
<dbReference type="KEGG" id="asui:ASUIS_1509"/>
<feature type="domain" description="AB hydrolase-1" evidence="1">
    <location>
        <begin position="29"/>
        <end position="134"/>
    </location>
</feature>
<dbReference type="RefSeq" id="WP_118886514.1">
    <property type="nucleotide sequence ID" value="NZ_CP032100.1"/>
</dbReference>
<dbReference type="InterPro" id="IPR029058">
    <property type="entry name" value="AB_hydrolase_fold"/>
</dbReference>
<dbReference type="InterPro" id="IPR000073">
    <property type="entry name" value="AB_hydrolase_1"/>
</dbReference>
<dbReference type="Gene3D" id="3.40.50.1820">
    <property type="entry name" value="alpha/beta hydrolase"/>
    <property type="match status" value="1"/>
</dbReference>
<dbReference type="Pfam" id="PF00561">
    <property type="entry name" value="Abhydrolase_1"/>
    <property type="match status" value="1"/>
</dbReference>
<dbReference type="PANTHER" id="PTHR43433">
    <property type="entry name" value="HYDROLASE, ALPHA/BETA FOLD FAMILY PROTEIN"/>
    <property type="match status" value="1"/>
</dbReference>
<name>A0AAD0SS58_9BACT</name>